<keyword evidence="5 7" id="KW-0472">Membrane</keyword>
<organism evidence="8 9">
    <name type="scientific">Helicobacter macacae MIT 99-5501</name>
    <dbReference type="NCBI Taxonomy" id="1357400"/>
    <lineage>
        <taxon>Bacteria</taxon>
        <taxon>Pseudomonadati</taxon>
        <taxon>Campylobacterota</taxon>
        <taxon>Epsilonproteobacteria</taxon>
        <taxon>Campylobacterales</taxon>
        <taxon>Helicobacteraceae</taxon>
        <taxon>Helicobacter</taxon>
    </lineage>
</organism>
<dbReference type="GO" id="GO:0005886">
    <property type="term" value="C:plasma membrane"/>
    <property type="evidence" value="ECO:0007669"/>
    <property type="project" value="UniProtKB-SubCell"/>
</dbReference>
<dbReference type="PATRIC" id="fig|1357400.3.peg.2161"/>
<evidence type="ECO:0000256" key="1">
    <source>
        <dbReference type="ARBA" id="ARBA00004533"/>
    </source>
</evidence>
<dbReference type="STRING" id="1357400.HMPREF2086_01610"/>
<dbReference type="NCBIfam" id="NF006270">
    <property type="entry name" value="PRK08419.1"/>
    <property type="match status" value="1"/>
</dbReference>
<evidence type="ECO:0000256" key="7">
    <source>
        <dbReference type="SAM" id="Phobius"/>
    </source>
</evidence>
<dbReference type="EMBL" id="AZJI01000007">
    <property type="protein sequence ID" value="ETD22811.1"/>
    <property type="molecule type" value="Genomic_DNA"/>
</dbReference>
<name>V8C7T0_9HELI</name>
<dbReference type="eggNOG" id="COG1560">
    <property type="taxonomic scope" value="Bacteria"/>
</dbReference>
<dbReference type="PANTHER" id="PTHR30606">
    <property type="entry name" value="LIPID A BIOSYNTHESIS LAUROYL ACYLTRANSFERASE"/>
    <property type="match status" value="1"/>
</dbReference>
<evidence type="ECO:0000256" key="5">
    <source>
        <dbReference type="ARBA" id="ARBA00023136"/>
    </source>
</evidence>
<dbReference type="HOGENOM" id="CLU_049421_4_0_7"/>
<reference evidence="8 9" key="1">
    <citation type="journal article" date="2014" name="Genome Announc.">
        <title>Draft genome sequences of six enterohepatic helicobacter species isolated from humans and one from rhesus macaques.</title>
        <authorList>
            <person name="Shen Z."/>
            <person name="Sheh A."/>
            <person name="Young S.K."/>
            <person name="Abouelliel A."/>
            <person name="Ward D.V."/>
            <person name="Earl A.M."/>
            <person name="Fox J.G."/>
        </authorList>
    </citation>
    <scope>NUCLEOTIDE SEQUENCE [LARGE SCALE GENOMIC DNA]</scope>
    <source>
        <strain evidence="8 9">MIT 99-5501</strain>
    </source>
</reference>
<proteinExistence type="predicted"/>
<evidence type="ECO:0000313" key="9">
    <source>
        <dbReference type="Proteomes" id="UP000018731"/>
    </source>
</evidence>
<dbReference type="OrthoDB" id="9803456at2"/>
<dbReference type="CDD" id="cd07984">
    <property type="entry name" value="LPLAT_LABLAT-like"/>
    <property type="match status" value="1"/>
</dbReference>
<keyword evidence="4" id="KW-0808">Transferase</keyword>
<dbReference type="GO" id="GO:0009247">
    <property type="term" value="P:glycolipid biosynthetic process"/>
    <property type="evidence" value="ECO:0007669"/>
    <property type="project" value="UniProtKB-ARBA"/>
</dbReference>
<comment type="subcellular location">
    <subcellularLocation>
        <location evidence="1">Cell inner membrane</location>
    </subcellularLocation>
</comment>
<dbReference type="AlphaFoldDB" id="V8C7T0"/>
<evidence type="ECO:0000256" key="6">
    <source>
        <dbReference type="ARBA" id="ARBA00023315"/>
    </source>
</evidence>
<keyword evidence="7" id="KW-1133">Transmembrane helix</keyword>
<dbReference type="RefSeq" id="WP_023928350.1">
    <property type="nucleotide sequence ID" value="NZ_KI669455.1"/>
</dbReference>
<dbReference type="GO" id="GO:0016746">
    <property type="term" value="F:acyltransferase activity"/>
    <property type="evidence" value="ECO:0007669"/>
    <property type="project" value="UniProtKB-KW"/>
</dbReference>
<dbReference type="Proteomes" id="UP000018731">
    <property type="component" value="Unassembled WGS sequence"/>
</dbReference>
<keyword evidence="7" id="KW-0812">Transmembrane</keyword>
<comment type="caution">
    <text evidence="8">The sequence shown here is derived from an EMBL/GenBank/DDBJ whole genome shotgun (WGS) entry which is preliminary data.</text>
</comment>
<sequence length="320" mass="36693">MAQHRKDTITPKLKKLATYSSGRFLSGFVSFFGWLLAIVPHCVFLVFVKSLGLLMYRLDNKNRYNDAKTNLDFIYGDTLTPEQKKEIIKRCYQNFAFVILESIRVTNIPYHKHQKRFEVIDEHYLLECLDSKGSAVLISGHFGYWEAMATFLPPRYRKCQMASLGRLTGIDSVDSLIISRREFQGVKFINKAGAFKHLLRLYGGGNALAGILTDQSMNKSEGIEVEFMGKKATHTPIASILSRRFGVGIVPVFIDFDEGYSKFVVRFFPAIFAPHTQDSSADILQATQAQANITAHAIQTNPKSWFWFHRRWKEFYTDLY</sequence>
<keyword evidence="2" id="KW-1003">Cell membrane</keyword>
<evidence type="ECO:0000256" key="2">
    <source>
        <dbReference type="ARBA" id="ARBA00022475"/>
    </source>
</evidence>
<keyword evidence="6" id="KW-0012">Acyltransferase</keyword>
<keyword evidence="9" id="KW-1185">Reference proteome</keyword>
<dbReference type="Pfam" id="PF03279">
    <property type="entry name" value="Lip_A_acyltrans"/>
    <property type="match status" value="1"/>
</dbReference>
<evidence type="ECO:0000313" key="8">
    <source>
        <dbReference type="EMBL" id="ETD22811.1"/>
    </source>
</evidence>
<dbReference type="InterPro" id="IPR004960">
    <property type="entry name" value="LipA_acyltrans"/>
</dbReference>
<feature type="transmembrane region" description="Helical" evidence="7">
    <location>
        <begin position="24"/>
        <end position="48"/>
    </location>
</feature>
<evidence type="ECO:0000256" key="4">
    <source>
        <dbReference type="ARBA" id="ARBA00022679"/>
    </source>
</evidence>
<protein>
    <recommendedName>
        <fullName evidence="10">Lipid A biosynthesis lauroyl acyltransferase</fullName>
    </recommendedName>
</protein>
<evidence type="ECO:0008006" key="10">
    <source>
        <dbReference type="Google" id="ProtNLM"/>
    </source>
</evidence>
<keyword evidence="3" id="KW-0997">Cell inner membrane</keyword>
<evidence type="ECO:0000256" key="3">
    <source>
        <dbReference type="ARBA" id="ARBA00022519"/>
    </source>
</evidence>
<accession>V8C7T0</accession>
<dbReference type="PANTHER" id="PTHR30606:SF9">
    <property type="entry name" value="LIPID A BIOSYNTHESIS LAUROYLTRANSFERASE"/>
    <property type="match status" value="1"/>
</dbReference>
<gene>
    <name evidence="8" type="ORF">HMPREF2086_01610</name>
</gene>